<gene>
    <name evidence="4" type="ORF">GKC30_13155</name>
</gene>
<dbReference type="NCBIfam" id="TIGR00369">
    <property type="entry name" value="unchar_dom_1"/>
    <property type="match status" value="1"/>
</dbReference>
<evidence type="ECO:0000313" key="5">
    <source>
        <dbReference type="Proteomes" id="UP000461162"/>
    </source>
</evidence>
<sequence length="147" mass="15925">MTRKYLEKVCCPDQRVNPLFTFLGIEVEALMPERAMLRLRARPELVQGAGMVAGGILATLLDEAMAHAVLAGNAPREKTTTVDMNVSYLRPVEEGAVLECEARVVRRGKRVVFAEAVLRDLGSDEAEAGKGGPARESARATATFLLV</sequence>
<dbReference type="AlphaFoldDB" id="A0A7K1KR68"/>
<feature type="domain" description="Thioesterase" evidence="3">
    <location>
        <begin position="50"/>
        <end position="123"/>
    </location>
</feature>
<dbReference type="GO" id="GO:0047617">
    <property type="term" value="F:fatty acyl-CoA hydrolase activity"/>
    <property type="evidence" value="ECO:0007669"/>
    <property type="project" value="InterPro"/>
</dbReference>
<dbReference type="Proteomes" id="UP000461162">
    <property type="component" value="Unassembled WGS sequence"/>
</dbReference>
<dbReference type="PANTHER" id="PTHR21660:SF1">
    <property type="entry name" value="ACYL-COENZYME A THIOESTERASE 13"/>
    <property type="match status" value="1"/>
</dbReference>
<dbReference type="EMBL" id="WODC01000009">
    <property type="protein sequence ID" value="MUM78584.1"/>
    <property type="molecule type" value="Genomic_DNA"/>
</dbReference>
<evidence type="ECO:0000259" key="3">
    <source>
        <dbReference type="Pfam" id="PF03061"/>
    </source>
</evidence>
<dbReference type="RefSeq" id="WP_155935428.1">
    <property type="nucleotide sequence ID" value="NZ_WODC01000009.1"/>
</dbReference>
<evidence type="ECO:0000313" key="4">
    <source>
        <dbReference type="EMBL" id="MUM78584.1"/>
    </source>
</evidence>
<comment type="caution">
    <text evidence="4">The sequence shown here is derived from an EMBL/GenBank/DDBJ whole genome shotgun (WGS) entry which is preliminary data.</text>
</comment>
<dbReference type="InterPro" id="IPR039298">
    <property type="entry name" value="ACOT13"/>
</dbReference>
<dbReference type="Pfam" id="PF03061">
    <property type="entry name" value="4HBT"/>
    <property type="match status" value="1"/>
</dbReference>
<dbReference type="InterPro" id="IPR006683">
    <property type="entry name" value="Thioestr_dom"/>
</dbReference>
<keyword evidence="5" id="KW-1185">Reference proteome</keyword>
<dbReference type="InterPro" id="IPR003736">
    <property type="entry name" value="PAAI_dom"/>
</dbReference>
<reference evidence="4 5" key="1">
    <citation type="submission" date="2019-11" db="EMBL/GenBank/DDBJ databases">
        <title>Pseudodesulfovibrio alkaliphilus, sp. nov., an alkaliphilic sulfate-reducing bacteria from mud volcano of Taman peninsula, Russia.</title>
        <authorList>
            <person name="Frolova A."/>
            <person name="Merkel A.Y."/>
            <person name="Slobodkin A.I."/>
        </authorList>
    </citation>
    <scope>NUCLEOTIDE SEQUENCE [LARGE SCALE GENOMIC DNA]</scope>
    <source>
        <strain evidence="4 5">F-1</strain>
    </source>
</reference>
<dbReference type="PANTHER" id="PTHR21660">
    <property type="entry name" value="THIOESTERASE SUPERFAMILY MEMBER-RELATED"/>
    <property type="match status" value="1"/>
</dbReference>
<protein>
    <submittedName>
        <fullName evidence="4">Hotdog fold thioesterase</fullName>
    </submittedName>
</protein>
<proteinExistence type="inferred from homology"/>
<dbReference type="Gene3D" id="3.10.129.10">
    <property type="entry name" value="Hotdog Thioesterase"/>
    <property type="match status" value="1"/>
</dbReference>
<dbReference type="InterPro" id="IPR029069">
    <property type="entry name" value="HotDog_dom_sf"/>
</dbReference>
<accession>A0A7K1KR68</accession>
<keyword evidence="2" id="KW-0378">Hydrolase</keyword>
<comment type="similarity">
    <text evidence="1">Belongs to the thioesterase PaaI family.</text>
</comment>
<dbReference type="SUPFAM" id="SSF54637">
    <property type="entry name" value="Thioesterase/thiol ester dehydrase-isomerase"/>
    <property type="match status" value="1"/>
</dbReference>
<name>A0A7K1KR68_9BACT</name>
<evidence type="ECO:0000256" key="1">
    <source>
        <dbReference type="ARBA" id="ARBA00008324"/>
    </source>
</evidence>
<dbReference type="CDD" id="cd03443">
    <property type="entry name" value="PaaI_thioesterase"/>
    <property type="match status" value="1"/>
</dbReference>
<evidence type="ECO:0000256" key="2">
    <source>
        <dbReference type="ARBA" id="ARBA00022801"/>
    </source>
</evidence>
<organism evidence="4 5">
    <name type="scientific">Pseudodesulfovibrio alkaliphilus</name>
    <dbReference type="NCBI Taxonomy" id="2661613"/>
    <lineage>
        <taxon>Bacteria</taxon>
        <taxon>Pseudomonadati</taxon>
        <taxon>Thermodesulfobacteriota</taxon>
        <taxon>Desulfovibrionia</taxon>
        <taxon>Desulfovibrionales</taxon>
        <taxon>Desulfovibrionaceae</taxon>
    </lineage>
</organism>